<evidence type="ECO:0008006" key="4">
    <source>
        <dbReference type="Google" id="ProtNLM"/>
    </source>
</evidence>
<proteinExistence type="predicted"/>
<evidence type="ECO:0000313" key="2">
    <source>
        <dbReference type="EMBL" id="KAK1364859.1"/>
    </source>
</evidence>
<sequence>MLKLGPPSIKQSGDDEVIGWTLVQSRKKRNKLSRKDAYTIFLYGIPIAALARGIWSFLKDCGVIKDIILPRKRDKRNKRFGFIKTISELEAGGIISNAKQKGGLGAEIRMSINDEDKQGSKLGKKVEPKIPQKVAKDTEPKIS</sequence>
<dbReference type="GO" id="GO:0003676">
    <property type="term" value="F:nucleic acid binding"/>
    <property type="evidence" value="ECO:0007669"/>
    <property type="project" value="InterPro"/>
</dbReference>
<organism evidence="2 3">
    <name type="scientific">Heracleum sosnowskyi</name>
    <dbReference type="NCBI Taxonomy" id="360622"/>
    <lineage>
        <taxon>Eukaryota</taxon>
        <taxon>Viridiplantae</taxon>
        <taxon>Streptophyta</taxon>
        <taxon>Embryophyta</taxon>
        <taxon>Tracheophyta</taxon>
        <taxon>Spermatophyta</taxon>
        <taxon>Magnoliopsida</taxon>
        <taxon>eudicotyledons</taxon>
        <taxon>Gunneridae</taxon>
        <taxon>Pentapetalae</taxon>
        <taxon>asterids</taxon>
        <taxon>campanulids</taxon>
        <taxon>Apiales</taxon>
        <taxon>Apiaceae</taxon>
        <taxon>Apioideae</taxon>
        <taxon>apioid superclade</taxon>
        <taxon>Tordylieae</taxon>
        <taxon>Tordyliinae</taxon>
        <taxon>Heracleum</taxon>
    </lineage>
</organism>
<dbReference type="Gene3D" id="3.30.70.330">
    <property type="match status" value="1"/>
</dbReference>
<keyword evidence="3" id="KW-1185">Reference proteome</keyword>
<dbReference type="AlphaFoldDB" id="A0AAD8HEJ1"/>
<reference evidence="2" key="2">
    <citation type="submission" date="2023-05" db="EMBL/GenBank/DDBJ databases">
        <authorList>
            <person name="Schelkunov M.I."/>
        </authorList>
    </citation>
    <scope>NUCLEOTIDE SEQUENCE</scope>
    <source>
        <strain evidence="2">Hsosn_3</strain>
        <tissue evidence="2">Leaf</tissue>
    </source>
</reference>
<protein>
    <recommendedName>
        <fullName evidence="4">RRM domain-containing protein</fullName>
    </recommendedName>
</protein>
<name>A0AAD8HEJ1_9APIA</name>
<dbReference type="InterPro" id="IPR035979">
    <property type="entry name" value="RBD_domain_sf"/>
</dbReference>
<feature type="region of interest" description="Disordered" evidence="1">
    <location>
        <begin position="115"/>
        <end position="143"/>
    </location>
</feature>
<dbReference type="InterPro" id="IPR012677">
    <property type="entry name" value="Nucleotide-bd_a/b_plait_sf"/>
</dbReference>
<evidence type="ECO:0000313" key="3">
    <source>
        <dbReference type="Proteomes" id="UP001237642"/>
    </source>
</evidence>
<dbReference type="SUPFAM" id="SSF54928">
    <property type="entry name" value="RNA-binding domain, RBD"/>
    <property type="match status" value="1"/>
</dbReference>
<reference evidence="2" key="1">
    <citation type="submission" date="2023-02" db="EMBL/GenBank/DDBJ databases">
        <title>Genome of toxic invasive species Heracleum sosnowskyi carries increased number of genes despite the absence of recent whole-genome duplications.</title>
        <authorList>
            <person name="Schelkunov M."/>
            <person name="Shtratnikova V."/>
            <person name="Makarenko M."/>
            <person name="Klepikova A."/>
            <person name="Omelchenko D."/>
            <person name="Novikova G."/>
            <person name="Obukhova E."/>
            <person name="Bogdanov V."/>
            <person name="Penin A."/>
            <person name="Logacheva M."/>
        </authorList>
    </citation>
    <scope>NUCLEOTIDE SEQUENCE</scope>
    <source>
        <strain evidence="2">Hsosn_3</strain>
        <tissue evidence="2">Leaf</tissue>
    </source>
</reference>
<dbReference type="EMBL" id="JAUIZM010000009">
    <property type="protein sequence ID" value="KAK1364859.1"/>
    <property type="molecule type" value="Genomic_DNA"/>
</dbReference>
<dbReference type="CDD" id="cd00590">
    <property type="entry name" value="RRM_SF"/>
    <property type="match status" value="1"/>
</dbReference>
<gene>
    <name evidence="2" type="ORF">POM88_040420</name>
</gene>
<comment type="caution">
    <text evidence="2">The sequence shown here is derived from an EMBL/GenBank/DDBJ whole genome shotgun (WGS) entry which is preliminary data.</text>
</comment>
<evidence type="ECO:0000256" key="1">
    <source>
        <dbReference type="SAM" id="MobiDB-lite"/>
    </source>
</evidence>
<accession>A0AAD8HEJ1</accession>
<dbReference type="Proteomes" id="UP001237642">
    <property type="component" value="Unassembled WGS sequence"/>
</dbReference>